<organism evidence="1 2">
    <name type="scientific">Hebeloma cylindrosporum</name>
    <dbReference type="NCBI Taxonomy" id="76867"/>
    <lineage>
        <taxon>Eukaryota</taxon>
        <taxon>Fungi</taxon>
        <taxon>Dikarya</taxon>
        <taxon>Basidiomycota</taxon>
        <taxon>Agaricomycotina</taxon>
        <taxon>Agaricomycetes</taxon>
        <taxon>Agaricomycetidae</taxon>
        <taxon>Agaricales</taxon>
        <taxon>Agaricineae</taxon>
        <taxon>Hymenogastraceae</taxon>
        <taxon>Hebeloma</taxon>
    </lineage>
</organism>
<dbReference type="Proteomes" id="UP000053424">
    <property type="component" value="Unassembled WGS sequence"/>
</dbReference>
<keyword evidence="2" id="KW-1185">Reference proteome</keyword>
<protein>
    <submittedName>
        <fullName evidence="1">Uncharacterized protein</fullName>
    </submittedName>
</protein>
<dbReference type="HOGENOM" id="CLU_3050562_0_0_1"/>
<reference evidence="1 2" key="1">
    <citation type="submission" date="2014-04" db="EMBL/GenBank/DDBJ databases">
        <authorList>
            <consortium name="DOE Joint Genome Institute"/>
            <person name="Kuo A."/>
            <person name="Gay G."/>
            <person name="Dore J."/>
            <person name="Kohler A."/>
            <person name="Nagy L.G."/>
            <person name="Floudas D."/>
            <person name="Copeland A."/>
            <person name="Barry K.W."/>
            <person name="Cichocki N."/>
            <person name="Veneault-Fourrey C."/>
            <person name="LaButti K."/>
            <person name="Lindquist E.A."/>
            <person name="Lipzen A."/>
            <person name="Lundell T."/>
            <person name="Morin E."/>
            <person name="Murat C."/>
            <person name="Sun H."/>
            <person name="Tunlid A."/>
            <person name="Henrissat B."/>
            <person name="Grigoriev I.V."/>
            <person name="Hibbett D.S."/>
            <person name="Martin F."/>
            <person name="Nordberg H.P."/>
            <person name="Cantor M.N."/>
            <person name="Hua S.X."/>
        </authorList>
    </citation>
    <scope>NUCLEOTIDE SEQUENCE [LARGE SCALE GENOMIC DNA]</scope>
    <source>
        <strain evidence="2">h7</strain>
    </source>
</reference>
<sequence>MTPPCSTLPVCIVQFALGNRSGTHLHPFPGYPPCKRSIAGGCMCMPSSWLPISP</sequence>
<name>A0A0C2Y4K7_HEBCY</name>
<accession>A0A0C2Y4K7</accession>
<dbReference type="AlphaFoldDB" id="A0A0C2Y4K7"/>
<dbReference type="EMBL" id="KN831810">
    <property type="protein sequence ID" value="KIM35997.1"/>
    <property type="molecule type" value="Genomic_DNA"/>
</dbReference>
<evidence type="ECO:0000313" key="1">
    <source>
        <dbReference type="EMBL" id="KIM35997.1"/>
    </source>
</evidence>
<reference evidence="2" key="2">
    <citation type="submission" date="2015-01" db="EMBL/GenBank/DDBJ databases">
        <title>Evolutionary Origins and Diversification of the Mycorrhizal Mutualists.</title>
        <authorList>
            <consortium name="DOE Joint Genome Institute"/>
            <consortium name="Mycorrhizal Genomics Consortium"/>
            <person name="Kohler A."/>
            <person name="Kuo A."/>
            <person name="Nagy L.G."/>
            <person name="Floudas D."/>
            <person name="Copeland A."/>
            <person name="Barry K.W."/>
            <person name="Cichocki N."/>
            <person name="Veneault-Fourrey C."/>
            <person name="LaButti K."/>
            <person name="Lindquist E.A."/>
            <person name="Lipzen A."/>
            <person name="Lundell T."/>
            <person name="Morin E."/>
            <person name="Murat C."/>
            <person name="Riley R."/>
            <person name="Ohm R."/>
            <person name="Sun H."/>
            <person name="Tunlid A."/>
            <person name="Henrissat B."/>
            <person name="Grigoriev I.V."/>
            <person name="Hibbett D.S."/>
            <person name="Martin F."/>
        </authorList>
    </citation>
    <scope>NUCLEOTIDE SEQUENCE [LARGE SCALE GENOMIC DNA]</scope>
    <source>
        <strain evidence="2">h7</strain>
    </source>
</reference>
<gene>
    <name evidence="1" type="ORF">M413DRAFT_449454</name>
</gene>
<evidence type="ECO:0000313" key="2">
    <source>
        <dbReference type="Proteomes" id="UP000053424"/>
    </source>
</evidence>
<proteinExistence type="predicted"/>